<dbReference type="GeneID" id="123429217"/>
<dbReference type="OrthoDB" id="602515at2759"/>
<dbReference type="PANTHER" id="PTHR32141:SF183">
    <property type="entry name" value="F-BOX DOMAIN-CONTAINING PROTEIN"/>
    <property type="match status" value="1"/>
</dbReference>
<keyword evidence="3" id="KW-1185">Reference proteome</keyword>
<gene>
    <name evidence="2" type="primary">LOC123429217</name>
</gene>
<dbReference type="InterPro" id="IPR036047">
    <property type="entry name" value="F-box-like_dom_sf"/>
</dbReference>
<dbReference type="InterPro" id="IPR006566">
    <property type="entry name" value="FBD"/>
</dbReference>
<evidence type="ECO:0000313" key="3">
    <source>
        <dbReference type="Proteomes" id="UP000011116"/>
    </source>
</evidence>
<dbReference type="Proteomes" id="UP000011116">
    <property type="component" value="Chromosome 2H"/>
</dbReference>
<dbReference type="Gramene" id="HORVU.MOREX.r3.2HG0103200.1">
    <property type="protein sequence ID" value="HORVU.MOREX.r3.2HG0103200.1"/>
    <property type="gene ID" value="HORVU.MOREX.r3.2HG0103200"/>
</dbReference>
<dbReference type="SUPFAM" id="SSF52047">
    <property type="entry name" value="RNI-like"/>
    <property type="match status" value="1"/>
</dbReference>
<reference evidence="2" key="3">
    <citation type="submission" date="2022-01" db="UniProtKB">
        <authorList>
            <consortium name="EnsemblPlants"/>
        </authorList>
    </citation>
    <scope>IDENTIFICATION</scope>
    <source>
        <strain evidence="2">subsp. vulgare</strain>
    </source>
</reference>
<dbReference type="AlphaFoldDB" id="A0A8I6WQD6"/>
<dbReference type="PANTHER" id="PTHR32141">
    <property type="match status" value="1"/>
</dbReference>
<dbReference type="SUPFAM" id="SSF81383">
    <property type="entry name" value="F-box domain"/>
    <property type="match status" value="1"/>
</dbReference>
<reference evidence="2" key="2">
    <citation type="submission" date="2020-10" db="EMBL/GenBank/DDBJ databases">
        <authorList>
            <person name="Scholz U."/>
            <person name="Mascher M."/>
            <person name="Fiebig A."/>
        </authorList>
    </citation>
    <scope>NUCLEOTIDE SEQUENCE [LARGE SCALE GENOMIC DNA]</scope>
    <source>
        <strain evidence="2">cv. Morex</strain>
    </source>
</reference>
<accession>A0A8I6WQD6</accession>
<dbReference type="InterPro" id="IPR055411">
    <property type="entry name" value="LRR_FXL15/At3g58940/PEG3-like"/>
</dbReference>
<dbReference type="Pfam" id="PF24758">
    <property type="entry name" value="LRR_At5g56370"/>
    <property type="match status" value="1"/>
</dbReference>
<dbReference type="InterPro" id="IPR001810">
    <property type="entry name" value="F-box_dom"/>
</dbReference>
<dbReference type="InterPro" id="IPR053781">
    <property type="entry name" value="F-box_AtFBL13-like"/>
</dbReference>
<dbReference type="InterPro" id="IPR055302">
    <property type="entry name" value="F-box_dom-containing"/>
</dbReference>
<dbReference type="Pfam" id="PF08387">
    <property type="entry name" value="FBD"/>
    <property type="match status" value="1"/>
</dbReference>
<feature type="domain" description="F-box" evidence="1">
    <location>
        <begin position="50"/>
        <end position="97"/>
    </location>
</feature>
<dbReference type="CDD" id="cd22160">
    <property type="entry name" value="F-box_AtFBL13-like"/>
    <property type="match status" value="1"/>
</dbReference>
<dbReference type="EnsemblPlants" id="HORVU.MOREX.r3.2HG0103200.1">
    <property type="protein sequence ID" value="HORVU.MOREX.r3.2HG0103200.1"/>
    <property type="gene ID" value="HORVU.MOREX.r3.2HG0103200"/>
</dbReference>
<dbReference type="PROSITE" id="PS50181">
    <property type="entry name" value="FBOX"/>
    <property type="match status" value="1"/>
</dbReference>
<dbReference type="Pfam" id="PF00646">
    <property type="entry name" value="F-box"/>
    <property type="match status" value="1"/>
</dbReference>
<protein>
    <recommendedName>
        <fullName evidence="1">F-box domain-containing protein</fullName>
    </recommendedName>
</protein>
<evidence type="ECO:0000259" key="1">
    <source>
        <dbReference type="PROSITE" id="PS50181"/>
    </source>
</evidence>
<reference evidence="3" key="1">
    <citation type="journal article" date="2012" name="Nature">
        <title>A physical, genetic and functional sequence assembly of the barley genome.</title>
        <authorList>
            <consortium name="The International Barley Genome Sequencing Consortium"/>
            <person name="Mayer K.F."/>
            <person name="Waugh R."/>
            <person name="Brown J.W."/>
            <person name="Schulman A."/>
            <person name="Langridge P."/>
            <person name="Platzer M."/>
            <person name="Fincher G.B."/>
            <person name="Muehlbauer G.J."/>
            <person name="Sato K."/>
            <person name="Close T.J."/>
            <person name="Wise R.P."/>
            <person name="Stein N."/>
        </authorList>
    </citation>
    <scope>NUCLEOTIDE SEQUENCE [LARGE SCALE GENOMIC DNA]</scope>
    <source>
        <strain evidence="3">cv. Morex</strain>
    </source>
</reference>
<dbReference type="KEGG" id="hvg:123429217"/>
<evidence type="ECO:0000313" key="2">
    <source>
        <dbReference type="EnsemblPlants" id="HORVU.MOREX.r3.2HG0103200.1"/>
    </source>
</evidence>
<proteinExistence type="predicted"/>
<dbReference type="RefSeq" id="XP_044969207.1">
    <property type="nucleotide sequence ID" value="XM_045113272.1"/>
</dbReference>
<organism evidence="2 3">
    <name type="scientific">Hordeum vulgare subsp. vulgare</name>
    <name type="common">Domesticated barley</name>
    <dbReference type="NCBI Taxonomy" id="112509"/>
    <lineage>
        <taxon>Eukaryota</taxon>
        <taxon>Viridiplantae</taxon>
        <taxon>Streptophyta</taxon>
        <taxon>Embryophyta</taxon>
        <taxon>Tracheophyta</taxon>
        <taxon>Spermatophyta</taxon>
        <taxon>Magnoliopsida</taxon>
        <taxon>Liliopsida</taxon>
        <taxon>Poales</taxon>
        <taxon>Poaceae</taxon>
        <taxon>BOP clade</taxon>
        <taxon>Pooideae</taxon>
        <taxon>Triticodae</taxon>
        <taxon>Triticeae</taxon>
        <taxon>Hordeinae</taxon>
        <taxon>Hordeum</taxon>
    </lineage>
</organism>
<sequence>MASAEQATAADPHNMEEAAEIILSYIYDNLPDFPLYNGARLAALPAARRADHISRLPGDILRNIVARLPVKEAARTAALSSRWRALWRSTPLVLVDIHLLPKARAFRPTPADSPAVTSAVSRILEAHPGPFSCVHLICSRMKAYKPQLARWLQLLAAKGVQDLVVVNRPLPLDVPLPASLFTIATLTRLYVGIWKLPGTAALRGASFPHLRELGLYFVQMEHGVVDSLVARSPVLEVLNIMGCINGGLRLRVVSKTLRCVQICGSVLEDIAVVKAPCLERLILSSPIKPDRGLCTRLRIGDAPSLHTLGYLEPGQVLELQGTVIMPGIRPSQSAMLTGVKILSLDVCFGVRNDVKMVPTFLKCFPNAERLHIVSKKCDEPTGEPLTVKFWEESGPIENVVSRINVLTFREFKGDRGEAGFVEYVFQSARALEVAAIFMANPSFTRFSTDEALVRVQYSARNLTSTSCKKCVIWSSRPEGGDPWSLRVGADFSLEDPFMVIEEDN</sequence>
<dbReference type="Gene3D" id="1.20.1280.50">
    <property type="match status" value="1"/>
</dbReference>
<name>A0A8I6WQD6_HORVV</name>